<reference evidence="1" key="1">
    <citation type="submission" date="2014-03" db="EMBL/GenBank/DDBJ databases">
        <authorList>
            <person name="Casaregola S."/>
        </authorList>
    </citation>
    <scope>NUCLEOTIDE SEQUENCE [LARGE SCALE GENOMIC DNA]</scope>
    <source>
        <strain evidence="1">CLIB 918</strain>
    </source>
</reference>
<dbReference type="GO" id="GO:1990810">
    <property type="term" value="P:microtubule anchoring at mitotic spindle pole body"/>
    <property type="evidence" value="ECO:0007669"/>
    <property type="project" value="TreeGrafter"/>
</dbReference>
<dbReference type="STRING" id="1173061.A0A0J9XJ95"/>
<evidence type="ECO:0000313" key="1">
    <source>
        <dbReference type="EMBL" id="CDO57387.1"/>
    </source>
</evidence>
<dbReference type="AlphaFoldDB" id="A0A0J9XJ95"/>
<dbReference type="GO" id="GO:0005815">
    <property type="term" value="C:microtubule organizing center"/>
    <property type="evidence" value="ECO:0007669"/>
    <property type="project" value="TreeGrafter"/>
</dbReference>
<proteinExistence type="predicted"/>
<keyword evidence="2" id="KW-1185">Reference proteome</keyword>
<dbReference type="Gene3D" id="2.130.10.10">
    <property type="entry name" value="YVTN repeat-like/Quinoprotein amine dehydrogenase"/>
    <property type="match status" value="1"/>
</dbReference>
<dbReference type="GO" id="GO:1990811">
    <property type="term" value="C:MWP complex"/>
    <property type="evidence" value="ECO:0007669"/>
    <property type="project" value="TreeGrafter"/>
</dbReference>
<dbReference type="PANTHER" id="PTHR16220">
    <property type="entry name" value="WD REPEAT PROTEIN 8-RELATED"/>
    <property type="match status" value="1"/>
</dbReference>
<gene>
    <name evidence="1" type="ORF">BN980_GECA21s00417g</name>
</gene>
<accession>A0A0J9XJ95</accession>
<dbReference type="SUPFAM" id="SSF50978">
    <property type="entry name" value="WD40 repeat-like"/>
    <property type="match status" value="1"/>
</dbReference>
<dbReference type="InterPro" id="IPR015943">
    <property type="entry name" value="WD40/YVTN_repeat-like_dom_sf"/>
</dbReference>
<dbReference type="Proteomes" id="UP000242525">
    <property type="component" value="Unassembled WGS sequence"/>
</dbReference>
<dbReference type="PANTHER" id="PTHR16220:SF0">
    <property type="entry name" value="WD REPEAT-CONTAINING PROTEIN WRAP73"/>
    <property type="match status" value="1"/>
</dbReference>
<organism evidence="1 2">
    <name type="scientific">Geotrichum candidum</name>
    <name type="common">Oospora lactis</name>
    <name type="synonym">Dipodascus geotrichum</name>
    <dbReference type="NCBI Taxonomy" id="1173061"/>
    <lineage>
        <taxon>Eukaryota</taxon>
        <taxon>Fungi</taxon>
        <taxon>Dikarya</taxon>
        <taxon>Ascomycota</taxon>
        <taxon>Saccharomycotina</taxon>
        <taxon>Dipodascomycetes</taxon>
        <taxon>Dipodascales</taxon>
        <taxon>Dipodascaceae</taxon>
        <taxon>Geotrichum</taxon>
    </lineage>
</organism>
<dbReference type="InterPro" id="IPR052778">
    <property type="entry name" value="Centrosome-WD_assoc"/>
</dbReference>
<name>A0A0J9XJ95_GEOCN</name>
<evidence type="ECO:0000313" key="2">
    <source>
        <dbReference type="Proteomes" id="UP000242525"/>
    </source>
</evidence>
<sequence>MAIKRIADLGAPFSKSVTILRWDRAQPVDGDDEERLLLVGGQEIRIFVINRSSAASNTTNNNTRQDEPDGVILSLGPIANATWISGSLPINDGHDYSFVVRIAVFSSDGLTGLQIWSSDGVELDIPGPKFPRLLGVNTNHAHETIFTLLSRPYTHDTLDTYSLRKQVNLSSYRPNRPEDSLPLRSLSLSGIVVDAKDVKVSPSSIYTAVLDSPAMGYSVHLFVNSQHLHSYNGPYYLTPPYEMNVIPATSITWMRLPPSDDFNVNSEILLVGDEEEVVTLLPTTTFKPLATLNHAKGYVLSDIPVWVESISNSGQLVYTLANIPYSPLSTHNQERTKNISHITVSRNNNENTDVYVATVAASMPYTVWVWRINFESADLVTVLSHTLPIKNICFSQQSQKLLISISQSNFIGIWDASDVDNPGILQFSDLESSTEFRAFWVKSGQINIDPSIDTETKDSASERIYAYDGRDVVVFNGMTGDDDLVLDQDEDSNVLQMAADVAEDDQEQTSIVEDTFMD</sequence>
<dbReference type="InterPro" id="IPR036322">
    <property type="entry name" value="WD40_repeat_dom_sf"/>
</dbReference>
<dbReference type="EMBL" id="CCBN010000021">
    <property type="protein sequence ID" value="CDO57387.1"/>
    <property type="molecule type" value="Genomic_DNA"/>
</dbReference>
<comment type="caution">
    <text evidence="1">The sequence shown here is derived from an EMBL/GenBank/DDBJ whole genome shotgun (WGS) entry which is preliminary data.</text>
</comment>
<protein>
    <submittedName>
        <fullName evidence="1">Uncharacterized protein</fullName>
    </submittedName>
</protein>